<dbReference type="SUPFAM" id="SSF53218">
    <property type="entry name" value="Molybdenum cofactor biosynthesis proteins"/>
    <property type="match status" value="1"/>
</dbReference>
<dbReference type="Pfam" id="PF00994">
    <property type="entry name" value="MoCF_biosynth"/>
    <property type="match status" value="1"/>
</dbReference>
<name>A0AAW5HVI7_9CORY</name>
<evidence type="ECO:0000313" key="10">
    <source>
        <dbReference type="Proteomes" id="UP001205920"/>
    </source>
</evidence>
<comment type="similarity">
    <text evidence="3 7">Belongs to the MoeA family.</text>
</comment>
<dbReference type="Pfam" id="PF03453">
    <property type="entry name" value="MoeA_N"/>
    <property type="match status" value="1"/>
</dbReference>
<dbReference type="Gene3D" id="2.40.340.10">
    <property type="entry name" value="MoeA, C-terminal, domain IV"/>
    <property type="match status" value="1"/>
</dbReference>
<comment type="cofactor">
    <cofactor evidence="7">
        <name>Mg(2+)</name>
        <dbReference type="ChEBI" id="CHEBI:18420"/>
    </cofactor>
</comment>
<dbReference type="SMART" id="SM00852">
    <property type="entry name" value="MoCF_biosynth"/>
    <property type="match status" value="1"/>
</dbReference>
<dbReference type="InterPro" id="IPR038987">
    <property type="entry name" value="MoeA-like"/>
</dbReference>
<dbReference type="PANTHER" id="PTHR10192">
    <property type="entry name" value="MOLYBDOPTERIN BIOSYNTHESIS PROTEIN"/>
    <property type="match status" value="1"/>
</dbReference>
<organism evidence="9 10">
    <name type="scientific">Corynebacterium lipophilum</name>
    <dbReference type="NCBI Taxonomy" id="2804918"/>
    <lineage>
        <taxon>Bacteria</taxon>
        <taxon>Bacillati</taxon>
        <taxon>Actinomycetota</taxon>
        <taxon>Actinomycetes</taxon>
        <taxon>Mycobacteriales</taxon>
        <taxon>Corynebacteriaceae</taxon>
        <taxon>Corynebacterium</taxon>
    </lineage>
</organism>
<keyword evidence="7" id="KW-0479">Metal-binding</keyword>
<evidence type="ECO:0000256" key="3">
    <source>
        <dbReference type="ARBA" id="ARBA00010763"/>
    </source>
</evidence>
<dbReference type="Proteomes" id="UP001205920">
    <property type="component" value="Unassembled WGS sequence"/>
</dbReference>
<dbReference type="Gene3D" id="2.170.190.11">
    <property type="entry name" value="Molybdopterin biosynthesis moea protein, domain 3"/>
    <property type="match status" value="1"/>
</dbReference>
<dbReference type="Pfam" id="PF03454">
    <property type="entry name" value="MoeA_C"/>
    <property type="match status" value="1"/>
</dbReference>
<comment type="catalytic activity">
    <reaction evidence="6">
        <text>adenylyl-molybdopterin + molybdate = Mo-molybdopterin + AMP + H(+)</text>
        <dbReference type="Rhea" id="RHEA:35047"/>
        <dbReference type="ChEBI" id="CHEBI:15378"/>
        <dbReference type="ChEBI" id="CHEBI:36264"/>
        <dbReference type="ChEBI" id="CHEBI:62727"/>
        <dbReference type="ChEBI" id="CHEBI:71302"/>
        <dbReference type="ChEBI" id="CHEBI:456215"/>
        <dbReference type="EC" id="2.10.1.1"/>
    </reaction>
</comment>
<comment type="pathway">
    <text evidence="2 7">Cofactor biosynthesis; molybdopterin biosynthesis.</text>
</comment>
<dbReference type="InterPro" id="IPR036688">
    <property type="entry name" value="MoeA_C_domain_IV_sf"/>
</dbReference>
<proteinExistence type="inferred from homology"/>
<keyword evidence="10" id="KW-1185">Reference proteome</keyword>
<dbReference type="GO" id="GO:0005829">
    <property type="term" value="C:cytosol"/>
    <property type="evidence" value="ECO:0007669"/>
    <property type="project" value="TreeGrafter"/>
</dbReference>
<dbReference type="Gene3D" id="3.90.105.10">
    <property type="entry name" value="Molybdopterin biosynthesis moea protein, domain 2"/>
    <property type="match status" value="1"/>
</dbReference>
<evidence type="ECO:0000313" key="9">
    <source>
        <dbReference type="EMBL" id="MCO6395055.1"/>
    </source>
</evidence>
<evidence type="ECO:0000256" key="6">
    <source>
        <dbReference type="ARBA" id="ARBA00047317"/>
    </source>
</evidence>
<dbReference type="GO" id="GO:0046872">
    <property type="term" value="F:metal ion binding"/>
    <property type="evidence" value="ECO:0007669"/>
    <property type="project" value="UniProtKB-UniRule"/>
</dbReference>
<dbReference type="AlphaFoldDB" id="A0AAW5HVI7"/>
<dbReference type="InterPro" id="IPR036425">
    <property type="entry name" value="MoaB/Mog-like_dom_sf"/>
</dbReference>
<evidence type="ECO:0000256" key="5">
    <source>
        <dbReference type="ARBA" id="ARBA00023150"/>
    </source>
</evidence>
<comment type="caution">
    <text evidence="9">The sequence shown here is derived from an EMBL/GenBank/DDBJ whole genome shotgun (WGS) entry which is preliminary data.</text>
</comment>
<dbReference type="InterPro" id="IPR036135">
    <property type="entry name" value="MoeA_linker/N_sf"/>
</dbReference>
<dbReference type="GO" id="GO:0061599">
    <property type="term" value="F:molybdopterin molybdotransferase activity"/>
    <property type="evidence" value="ECO:0007669"/>
    <property type="project" value="UniProtKB-UniRule"/>
</dbReference>
<gene>
    <name evidence="9" type="ORF">JMN37_08750</name>
</gene>
<evidence type="ECO:0000256" key="1">
    <source>
        <dbReference type="ARBA" id="ARBA00002901"/>
    </source>
</evidence>
<comment type="function">
    <text evidence="1 7">Catalyzes the insertion of molybdate into adenylated molybdopterin with the concomitant release of AMP.</text>
</comment>
<dbReference type="InterPro" id="IPR005110">
    <property type="entry name" value="MoeA_linker/N"/>
</dbReference>
<evidence type="ECO:0000256" key="2">
    <source>
        <dbReference type="ARBA" id="ARBA00005046"/>
    </source>
</evidence>
<dbReference type="Gene3D" id="3.40.980.10">
    <property type="entry name" value="MoaB/Mog-like domain"/>
    <property type="match status" value="1"/>
</dbReference>
<protein>
    <recommendedName>
        <fullName evidence="7">Molybdopterin molybdenumtransferase</fullName>
        <ecNumber evidence="7">2.10.1.1</ecNumber>
    </recommendedName>
</protein>
<keyword evidence="7" id="KW-0460">Magnesium</keyword>
<evidence type="ECO:0000256" key="4">
    <source>
        <dbReference type="ARBA" id="ARBA00022505"/>
    </source>
</evidence>
<evidence type="ECO:0000259" key="8">
    <source>
        <dbReference type="SMART" id="SM00852"/>
    </source>
</evidence>
<keyword evidence="5 7" id="KW-0501">Molybdenum cofactor biosynthesis</keyword>
<reference evidence="9 10" key="1">
    <citation type="submission" date="2021-01" db="EMBL/GenBank/DDBJ databases">
        <title>Identification and Characterization of Corynebacterium sp.</title>
        <authorList>
            <person name="Luo Q."/>
            <person name="Qu P."/>
            <person name="Chen Q."/>
        </authorList>
    </citation>
    <scope>NUCLEOTIDE SEQUENCE [LARGE SCALE GENOMIC DNA]</scope>
    <source>
        <strain evidence="9 10">MC-18</strain>
    </source>
</reference>
<dbReference type="GO" id="GO:0006777">
    <property type="term" value="P:Mo-molybdopterin cofactor biosynthetic process"/>
    <property type="evidence" value="ECO:0007669"/>
    <property type="project" value="UniProtKB-UniRule"/>
</dbReference>
<accession>A0AAW5HVI7</accession>
<dbReference type="RefSeq" id="WP_252931784.1">
    <property type="nucleotide sequence ID" value="NZ_JAEUWV010000014.1"/>
</dbReference>
<dbReference type="PANTHER" id="PTHR10192:SF5">
    <property type="entry name" value="GEPHYRIN"/>
    <property type="match status" value="1"/>
</dbReference>
<keyword evidence="7" id="KW-0808">Transferase</keyword>
<feature type="domain" description="MoaB/Mog" evidence="8">
    <location>
        <begin position="181"/>
        <end position="317"/>
    </location>
</feature>
<sequence length="389" mass="40879">MTRSTEEHLREVQRTIGHRPSERINIVEAGKQQHVLGADVVAVREQPSFDNSQMDGYALPKTEAHTALIGPTIAAGADPDELYPKGLQDVVAPIMTGAKLPRGTAAVVPVERCTPPTFGATGEMVRVPATERGQFMRLAGSDVQPGACIARRGDIVTPALVGAAIGQGIDTVEVERTARILVITGGAEVTPHAQGAGPATIPDSNGPMLEVLAARHGIDVAARLLTNDDPKRLEQEVAAAIEAHQPDAIVTSGGISHGKFEVIRQVFTDGWYGHVAQQPGGPQGISTFQGVPVLSLPGNPISTIVSFVLYVAPVLGRSEPPLRIAVDTEVTGIPDKDQYLRGEIRNGRAHPFRGTGSHLLTQGATATCLIRVPASATIPAGTPVTVYPM</sequence>
<dbReference type="EC" id="2.10.1.1" evidence="7"/>
<dbReference type="InterPro" id="IPR005111">
    <property type="entry name" value="MoeA_C_domain_IV"/>
</dbReference>
<dbReference type="InterPro" id="IPR001453">
    <property type="entry name" value="MoaB/Mog_dom"/>
</dbReference>
<dbReference type="CDD" id="cd00887">
    <property type="entry name" value="MoeA"/>
    <property type="match status" value="1"/>
</dbReference>
<evidence type="ECO:0000256" key="7">
    <source>
        <dbReference type="RuleBase" id="RU365090"/>
    </source>
</evidence>
<dbReference type="EMBL" id="JAEUWV010000014">
    <property type="protein sequence ID" value="MCO6395055.1"/>
    <property type="molecule type" value="Genomic_DNA"/>
</dbReference>
<keyword evidence="4 7" id="KW-0500">Molybdenum</keyword>
<dbReference type="SUPFAM" id="SSF63867">
    <property type="entry name" value="MoeA C-terminal domain-like"/>
    <property type="match status" value="1"/>
</dbReference>
<dbReference type="SUPFAM" id="SSF63882">
    <property type="entry name" value="MoeA N-terminal region -like"/>
    <property type="match status" value="1"/>
</dbReference>